<dbReference type="KEGG" id="pmes:FX988_03629"/>
<keyword evidence="2" id="KW-1185">Reference proteome</keyword>
<dbReference type="EMBL" id="CP047656">
    <property type="protein sequence ID" value="QHJ13368.1"/>
    <property type="molecule type" value="Genomic_DNA"/>
</dbReference>
<evidence type="ECO:0000313" key="2">
    <source>
        <dbReference type="Proteomes" id="UP000464524"/>
    </source>
</evidence>
<dbReference type="Pfam" id="PF06934">
    <property type="entry name" value="CTI"/>
    <property type="match status" value="1"/>
</dbReference>
<accession>A0A857JPQ7</accession>
<dbReference type="InterPro" id="IPR010706">
    <property type="entry name" value="Fatty_acid_cis-trans_isomerase"/>
</dbReference>
<protein>
    <recommendedName>
        <fullName evidence="3">9-hexadecenoic acid cis-trans isomerase</fullName>
    </recommendedName>
</protein>
<reference evidence="1 2" key="1">
    <citation type="submission" date="2019-12" db="EMBL/GenBank/DDBJ databases">
        <title>Genome sequencing and assembly of endphytes of Porphyra tenera.</title>
        <authorList>
            <person name="Park J.M."/>
            <person name="Shin R."/>
            <person name="Jo S.H."/>
        </authorList>
    </citation>
    <scope>NUCLEOTIDE SEQUENCE [LARGE SCALE GENOMIC DNA]</scope>
    <source>
        <strain evidence="1 2">GPM4</strain>
    </source>
</reference>
<dbReference type="RefSeq" id="WP_160181463.1">
    <property type="nucleotide sequence ID" value="NZ_CP047656.1"/>
</dbReference>
<dbReference type="OrthoDB" id="9809746at2"/>
<proteinExistence type="predicted"/>
<sequence>MQNTHSRWIKIFIAVILVCSGCATIANLDFNKLYGHENTENRAAASVTQATLESPATSFYQTKVAPVIEGRCVVCHACYDAPCQLKMSSPEGIERGANKEMVYHGSRILAATPNRLFMDALGAKQWRYRGFYPVLNEREQSPRANTQSSVLAKMLMLKKQHPLPDEKLLDERFDVSIDRSQQCPTIAEFDGYAKSQAFGGMPYALPELTDAEHNILMSWIDSGAYMPARAPLTDAQAQAVDALEQFLNGDSLKMQLSARYIYEHLFSSHLYFSEITEPDTQPTFFNLVRSKTPSGQAIDVIPSRRPFDDPGVARVYYRLQPVMSTIVNKTHQPYAIHQELTDKWQKWFVDADYRVTELPSYKPKVAANPLTAFTQLPENSRYRFMLERAQNTIMGYIKGPVCRGQVALNVINDRFWVYFVKPEVVDSPKISDFYESQKNNLRLPAEHESTALAVTWLEYASRQGDYMRARNKFMATALEDGQHFTEKDIWAGDGDNDNATLTVFRHFDNATVIKGLVGKPPKTAWVIDYALLERIHYLLVAGFDVYGNYGHQLMTRLYMDFLRMEGESNFLAFLPPDTRHKELASWYQHAGPELTEFVEGKINPFDQPSGIQFTTKDHKKELYSIFAEHVKDVQPNRYRLQDSELGDNSKALLGQLANIKGTSASILPELSMIMVLPTDSDEPEIFTLVRNSAHFNVNSLFSEDANRDYANDDVTLVHGLLGSYPDVFWRVKETDLAKLVAKAQQIKSEQDYQAFLDLFAVRRTAKDFWQFSDKLNQTFMKHSPIEGGLLDYNRLENR</sequence>
<dbReference type="Proteomes" id="UP000464524">
    <property type="component" value="Chromosome"/>
</dbReference>
<gene>
    <name evidence="1" type="ORF">FX988_03629</name>
</gene>
<organism evidence="1 2">
    <name type="scientific">Paraglaciecola mesophila</name>
    <dbReference type="NCBI Taxonomy" id="197222"/>
    <lineage>
        <taxon>Bacteria</taxon>
        <taxon>Pseudomonadati</taxon>
        <taxon>Pseudomonadota</taxon>
        <taxon>Gammaproteobacteria</taxon>
        <taxon>Alteromonadales</taxon>
        <taxon>Alteromonadaceae</taxon>
        <taxon>Paraglaciecola</taxon>
    </lineage>
</organism>
<dbReference type="AlphaFoldDB" id="A0A857JPQ7"/>
<evidence type="ECO:0008006" key="3">
    <source>
        <dbReference type="Google" id="ProtNLM"/>
    </source>
</evidence>
<name>A0A857JPQ7_9ALTE</name>
<evidence type="ECO:0000313" key="1">
    <source>
        <dbReference type="EMBL" id="QHJ13368.1"/>
    </source>
</evidence>